<dbReference type="InterPro" id="IPR001909">
    <property type="entry name" value="KRAB"/>
</dbReference>
<evidence type="ECO:0000259" key="2">
    <source>
        <dbReference type="PROSITE" id="PS50805"/>
    </source>
</evidence>
<dbReference type="Gene3D" id="6.10.140.140">
    <property type="match status" value="1"/>
</dbReference>
<comment type="caution">
    <text evidence="3">The sequence shown here is derived from an EMBL/GenBank/DDBJ whole genome shotgun (WGS) entry which is preliminary data.</text>
</comment>
<dbReference type="AlphaFoldDB" id="A0AAV7B8L3"/>
<dbReference type="Proteomes" id="UP000824782">
    <property type="component" value="Unassembled WGS sequence"/>
</dbReference>
<gene>
    <name evidence="3" type="ORF">GDO81_014187</name>
</gene>
<feature type="region of interest" description="Disordered" evidence="1">
    <location>
        <begin position="181"/>
        <end position="203"/>
    </location>
</feature>
<evidence type="ECO:0000313" key="4">
    <source>
        <dbReference type="Proteomes" id="UP000824782"/>
    </source>
</evidence>
<dbReference type="GO" id="GO:0006355">
    <property type="term" value="P:regulation of DNA-templated transcription"/>
    <property type="evidence" value="ECO:0007669"/>
    <property type="project" value="InterPro"/>
</dbReference>
<dbReference type="EMBL" id="WNYA01000006">
    <property type="protein sequence ID" value="KAG8568867.1"/>
    <property type="molecule type" value="Genomic_DNA"/>
</dbReference>
<evidence type="ECO:0000313" key="3">
    <source>
        <dbReference type="EMBL" id="KAG8568869.1"/>
    </source>
</evidence>
<dbReference type="PROSITE" id="PS50805">
    <property type="entry name" value="KRAB"/>
    <property type="match status" value="1"/>
</dbReference>
<reference evidence="3" key="1">
    <citation type="thesis" date="2020" institute="ProQuest LLC" country="789 East Eisenhower Parkway, Ann Arbor, MI, USA">
        <title>Comparative Genomics and Chromosome Evolution.</title>
        <authorList>
            <person name="Mudd A.B."/>
        </authorList>
    </citation>
    <scope>NUCLEOTIDE SEQUENCE</scope>
    <source>
        <strain evidence="3">237g6f4</strain>
        <tissue evidence="3">Blood</tissue>
    </source>
</reference>
<dbReference type="EMBL" id="WNYA01000006">
    <property type="protein sequence ID" value="KAG8568868.1"/>
    <property type="molecule type" value="Genomic_DNA"/>
</dbReference>
<name>A0AAV7B8L3_ENGPU</name>
<accession>A0AAV7B8L3</accession>
<feature type="domain" description="KRAB" evidence="2">
    <location>
        <begin position="7"/>
        <end position="78"/>
    </location>
</feature>
<dbReference type="InterPro" id="IPR036051">
    <property type="entry name" value="KRAB_dom_sf"/>
</dbReference>
<organism evidence="3 4">
    <name type="scientific">Engystomops pustulosus</name>
    <name type="common">Tungara frog</name>
    <name type="synonym">Physalaemus pustulosus</name>
    <dbReference type="NCBI Taxonomy" id="76066"/>
    <lineage>
        <taxon>Eukaryota</taxon>
        <taxon>Metazoa</taxon>
        <taxon>Chordata</taxon>
        <taxon>Craniata</taxon>
        <taxon>Vertebrata</taxon>
        <taxon>Euteleostomi</taxon>
        <taxon>Amphibia</taxon>
        <taxon>Batrachia</taxon>
        <taxon>Anura</taxon>
        <taxon>Neobatrachia</taxon>
        <taxon>Hyloidea</taxon>
        <taxon>Leptodactylidae</taxon>
        <taxon>Leiuperinae</taxon>
        <taxon>Engystomops</taxon>
    </lineage>
</organism>
<dbReference type="PANTHER" id="PTHR36981:SF9">
    <property type="entry name" value="NANOR-RELATED"/>
    <property type="match status" value="1"/>
</dbReference>
<feature type="region of interest" description="Disordered" evidence="1">
    <location>
        <begin position="244"/>
        <end position="263"/>
    </location>
</feature>
<dbReference type="Pfam" id="PF01352">
    <property type="entry name" value="KRAB"/>
    <property type="match status" value="1"/>
</dbReference>
<evidence type="ECO:0000256" key="1">
    <source>
        <dbReference type="SAM" id="MobiDB-lite"/>
    </source>
</evidence>
<feature type="compositionally biased region" description="Basic and acidic residues" evidence="1">
    <location>
        <begin position="254"/>
        <end position="263"/>
    </location>
</feature>
<dbReference type="EMBL" id="WNYA01000006">
    <property type="protein sequence ID" value="KAG8568869.1"/>
    <property type="molecule type" value="Genomic_DNA"/>
</dbReference>
<dbReference type="SUPFAM" id="SSF109640">
    <property type="entry name" value="KRAB domain (Kruppel-associated box)"/>
    <property type="match status" value="1"/>
</dbReference>
<protein>
    <recommendedName>
        <fullName evidence="2">KRAB domain-containing protein</fullName>
    </recommendedName>
</protein>
<keyword evidence="4" id="KW-1185">Reference proteome</keyword>
<dbReference type="SMART" id="SM00349">
    <property type="entry name" value="KRAB"/>
    <property type="match status" value="1"/>
</dbReference>
<dbReference type="PANTHER" id="PTHR36981">
    <property type="entry name" value="ZGC:195170"/>
    <property type="match status" value="1"/>
</dbReference>
<sequence>MAVQGPITFQNVAATFAHNQWLHLEDWQKEIYKTVIKEIHEAIISLGYTIINPNIVFSVRKPGEPSLRIDDQLEEKCTDPSDLPDLLLKVHYDPPVEAVVVVEKPQILDPVPSSSTMTSAYLLNVKEEIVSLGQPDTGLLPKKSNAFPVKTEEEVYPIRVYASADGVKQPILVKGDDLVKSEEETDTEEDFQGTNGGVHDTEDSASQGIELKRIKLGSQVCGDILSLQEREARRLRVMVGDLPPEQPAFMSDPNKPHEVKNENPEARKDIKTTTWCKCGNCCVMPTLEESVCCHEITGLISKLSSERVCITSHPAFKELCLDQDRLDFLYRFLAKIKRKNDILYHLHKLRRTAYRAFVVWAHGFLDFRNFKPIPACVVHQVQEYLPYPEDINVGYMKMYDYPAAIMALDHI</sequence>
<dbReference type="InterPro" id="IPR046815">
    <property type="entry name" value="P2RX7_C"/>
</dbReference>
<dbReference type="Pfam" id="PF20478">
    <property type="entry name" value="P2RX7_C"/>
    <property type="match status" value="1"/>
</dbReference>
<proteinExistence type="predicted"/>